<evidence type="ECO:0000313" key="3">
    <source>
        <dbReference type="Proteomes" id="UP000322079"/>
    </source>
</evidence>
<dbReference type="InterPro" id="IPR047124">
    <property type="entry name" value="HI_0220.2"/>
</dbReference>
<dbReference type="KEGG" id="chrm:FYK34_06940"/>
<dbReference type="InterPro" id="IPR005122">
    <property type="entry name" value="Uracil-DNA_glycosylase-like"/>
</dbReference>
<dbReference type="SUPFAM" id="SSF52141">
    <property type="entry name" value="Uracil-DNA glycosylase-like"/>
    <property type="match status" value="1"/>
</dbReference>
<organism evidence="2 3">
    <name type="scientific">Chromobacterium paludis</name>
    <dbReference type="NCBI Taxonomy" id="2605945"/>
    <lineage>
        <taxon>Bacteria</taxon>
        <taxon>Pseudomonadati</taxon>
        <taxon>Pseudomonadota</taxon>
        <taxon>Betaproteobacteria</taxon>
        <taxon>Neisseriales</taxon>
        <taxon>Chromobacteriaceae</taxon>
        <taxon>Chromobacterium</taxon>
    </lineage>
</organism>
<gene>
    <name evidence="2" type="ORF">FYK34_06940</name>
</gene>
<dbReference type="Gene3D" id="3.40.470.10">
    <property type="entry name" value="Uracil-DNA glycosylase-like domain"/>
    <property type="match status" value="1"/>
</dbReference>
<evidence type="ECO:0000313" key="2">
    <source>
        <dbReference type="EMBL" id="QEL55321.1"/>
    </source>
</evidence>
<dbReference type="Proteomes" id="UP000322079">
    <property type="component" value="Chromosome"/>
</dbReference>
<dbReference type="AlphaFoldDB" id="A0A5C1DEW6"/>
<dbReference type="PANTHER" id="PTHR42160:SF1">
    <property type="entry name" value="URACIL-DNA GLYCOSYLASE SUPERFAMILY PROTEIN"/>
    <property type="match status" value="1"/>
</dbReference>
<accession>A0A5C1DEW6</accession>
<sequence length="198" mass="21636">MGANALNGLLAEIASCRACAMCLPKEPRPMLRVASEARILLAGQAPGRQAHESGVPWRDASGDRLRDWLGADAATFYDPACFAIVPMGFCYPGSGRNGDLPPRAECRALWHARLLPLLSEVRLVLAVGEHAQAYHLAQRQKNLTLTVAAWRAYLPGAIPLPHPSPRNASWLRKNPWFEQELLPELRARVAAALPKPIA</sequence>
<keyword evidence="3" id="KW-1185">Reference proteome</keyword>
<dbReference type="PANTHER" id="PTHR42160">
    <property type="entry name" value="URACIL-DNA GLYCOSYLASE SUPERFAMILY PROTEIN"/>
    <property type="match status" value="1"/>
</dbReference>
<dbReference type="SMART" id="SM00987">
    <property type="entry name" value="UreE_C"/>
    <property type="match status" value="1"/>
</dbReference>
<proteinExistence type="predicted"/>
<dbReference type="EMBL" id="CP043473">
    <property type="protein sequence ID" value="QEL55321.1"/>
    <property type="molecule type" value="Genomic_DNA"/>
</dbReference>
<protein>
    <submittedName>
        <fullName evidence="2">Uracil-DNA glycosylase family protein</fullName>
    </submittedName>
</protein>
<name>A0A5C1DEW6_9NEIS</name>
<evidence type="ECO:0000259" key="1">
    <source>
        <dbReference type="SMART" id="SM00986"/>
    </source>
</evidence>
<dbReference type="SMART" id="SM00986">
    <property type="entry name" value="UDG"/>
    <property type="match status" value="1"/>
</dbReference>
<dbReference type="CDD" id="cd10033">
    <property type="entry name" value="UDG_like"/>
    <property type="match status" value="1"/>
</dbReference>
<reference evidence="2 3" key="1">
    <citation type="submission" date="2019-08" db="EMBL/GenBank/DDBJ databases">
        <title>Chromobacterium paludis, a novel bacterium isolated from a Maryland marsh pond.</title>
        <authorList>
            <person name="Blackburn M.B."/>
            <person name="Gundersen-Rindal D.E."/>
        </authorList>
    </citation>
    <scope>NUCLEOTIDE SEQUENCE [LARGE SCALE GENOMIC DNA]</scope>
    <source>
        <strain evidence="3">IIBBL 257-1</strain>
    </source>
</reference>
<dbReference type="InterPro" id="IPR036895">
    <property type="entry name" value="Uracil-DNA_glycosylase-like_sf"/>
</dbReference>
<feature type="domain" description="Uracil-DNA glycosylase-like" evidence="1">
    <location>
        <begin position="30"/>
        <end position="186"/>
    </location>
</feature>
<dbReference type="Pfam" id="PF03167">
    <property type="entry name" value="UDG"/>
    <property type="match status" value="1"/>
</dbReference>